<accession>A0A285P399</accession>
<feature type="transmembrane region" description="Helical" evidence="1">
    <location>
        <begin position="59"/>
        <end position="78"/>
    </location>
</feature>
<proteinExistence type="predicted"/>
<sequence length="199" mass="22053">MDRRRLTGKAIELAGVVSATALLVLALGWPIERLVPIALAFVAVKIYDAVRDRYDLNPGWSKTILGVALAVLGVVALFRPGGLLWIKFGFLVAGAWLALDGTFDLRVGAEPRRTGNAYVTVQDGGTIWRSLDADPKSAEELYDAVDLPDDRIEQALEELERQGRIEEANGVYRTSTPDRDWTSVPDRIFDRLLRPFGQF</sequence>
<dbReference type="RefSeq" id="WP_097009605.1">
    <property type="nucleotide sequence ID" value="NZ_OBEJ01000003.1"/>
</dbReference>
<evidence type="ECO:0000256" key="1">
    <source>
        <dbReference type="SAM" id="Phobius"/>
    </source>
</evidence>
<feature type="transmembrane region" description="Helical" evidence="1">
    <location>
        <begin position="12"/>
        <end position="28"/>
    </location>
</feature>
<name>A0A285P399_NATPI</name>
<evidence type="ECO:0000313" key="2">
    <source>
        <dbReference type="EMBL" id="SNZ16212.1"/>
    </source>
</evidence>
<keyword evidence="1" id="KW-1133">Transmembrane helix</keyword>
<gene>
    <name evidence="2" type="ORF">SAMN06269185_2726</name>
</gene>
<keyword evidence="3" id="KW-1185">Reference proteome</keyword>
<reference evidence="2 3" key="1">
    <citation type="submission" date="2017-09" db="EMBL/GenBank/DDBJ databases">
        <authorList>
            <person name="Ehlers B."/>
            <person name="Leendertz F.H."/>
        </authorList>
    </citation>
    <scope>NUCLEOTIDE SEQUENCE [LARGE SCALE GENOMIC DNA]</scope>
    <source>
        <strain evidence="2 3">DSM 27208</strain>
    </source>
</reference>
<keyword evidence="1" id="KW-0472">Membrane</keyword>
<keyword evidence="1" id="KW-0812">Transmembrane</keyword>
<dbReference type="AlphaFoldDB" id="A0A285P399"/>
<dbReference type="Proteomes" id="UP000219453">
    <property type="component" value="Unassembled WGS sequence"/>
</dbReference>
<protein>
    <submittedName>
        <fullName evidence="2">Uncharacterized protein</fullName>
    </submittedName>
</protein>
<evidence type="ECO:0000313" key="3">
    <source>
        <dbReference type="Proteomes" id="UP000219453"/>
    </source>
</evidence>
<dbReference type="EMBL" id="OBEJ01000003">
    <property type="protein sequence ID" value="SNZ16212.1"/>
    <property type="molecule type" value="Genomic_DNA"/>
</dbReference>
<dbReference type="OrthoDB" id="241033at2157"/>
<organism evidence="2 3">
    <name type="scientific">Natronoarchaeum philippinense</name>
    <dbReference type="NCBI Taxonomy" id="558529"/>
    <lineage>
        <taxon>Archaea</taxon>
        <taxon>Methanobacteriati</taxon>
        <taxon>Methanobacteriota</taxon>
        <taxon>Stenosarchaea group</taxon>
        <taxon>Halobacteria</taxon>
        <taxon>Halobacteriales</taxon>
        <taxon>Natronoarchaeaceae</taxon>
    </lineage>
</organism>